<evidence type="ECO:0008006" key="3">
    <source>
        <dbReference type="Google" id="ProtNLM"/>
    </source>
</evidence>
<evidence type="ECO:0000313" key="2">
    <source>
        <dbReference type="Proteomes" id="UP000268059"/>
    </source>
</evidence>
<organism evidence="1 2">
    <name type="scientific">Intestinibaculum porci</name>
    <dbReference type="NCBI Taxonomy" id="2487118"/>
    <lineage>
        <taxon>Bacteria</taxon>
        <taxon>Bacillati</taxon>
        <taxon>Bacillota</taxon>
        <taxon>Erysipelotrichia</taxon>
        <taxon>Erysipelotrichales</taxon>
        <taxon>Erysipelotrichaceae</taxon>
        <taxon>Intestinibaculum</taxon>
    </lineage>
</organism>
<protein>
    <recommendedName>
        <fullName evidence="3">Pilus assembly protein PilM</fullName>
    </recommendedName>
</protein>
<reference evidence="1 2" key="1">
    <citation type="submission" date="2018-11" db="EMBL/GenBank/DDBJ databases">
        <title>Novel Erysipelotrichaceae bacterium isolated from small intestine of a swine.</title>
        <authorList>
            <person name="Kim J.S."/>
            <person name="Choe H."/>
            <person name="Lee Y.R."/>
            <person name="Kim K.M."/>
            <person name="Park D.S."/>
        </authorList>
    </citation>
    <scope>NUCLEOTIDE SEQUENCE [LARGE SCALE GENOMIC DNA]</scope>
    <source>
        <strain evidence="1 2">SG0102</strain>
    </source>
</reference>
<dbReference type="OrthoDB" id="1649455at2"/>
<dbReference type="EMBL" id="AP019309">
    <property type="protein sequence ID" value="BBH26726.1"/>
    <property type="molecule type" value="Genomic_DNA"/>
</dbReference>
<dbReference type="Gene3D" id="3.30.1490.300">
    <property type="match status" value="1"/>
</dbReference>
<dbReference type="Gene3D" id="3.30.420.40">
    <property type="match status" value="2"/>
</dbReference>
<sequence>MANVIYITNTNVEFLAGERKRDAVRVDAFEKINIEEGAMINGVIIDDASIKTALQSLKSKYQLDACTLILDSNKIITKQIVIPKLRHKQILEYLQGELSGLYDGEDTLIYDYAYLGENEEVKGSSRILGMAIEKGFLESYLQLFEEMEIAIEFIDISVDVLIKLKEYIPGLIDASYAIMSVDGNNITSSVFANGNYVMTTRNRLFSDPEDADAFSGDITRAVSQLQQFASSSQNNAPFSNIYFTGITRAQGEKIFERITNLMDLEAKLLPTPRAVYAVNNEVIGLNHYLYTLGYLIGA</sequence>
<keyword evidence="2" id="KW-1185">Reference proteome</keyword>
<evidence type="ECO:0000313" key="1">
    <source>
        <dbReference type="EMBL" id="BBH26726.1"/>
    </source>
</evidence>
<proteinExistence type="predicted"/>
<dbReference type="KEGG" id="ebm:SG0102_16600"/>
<dbReference type="RefSeq" id="WP_125119557.1">
    <property type="nucleotide sequence ID" value="NZ_AP019309.1"/>
</dbReference>
<dbReference type="InParanoid" id="A0A3G9J7V6"/>
<dbReference type="AlphaFoldDB" id="A0A3G9J7V6"/>
<dbReference type="Pfam" id="PF11104">
    <property type="entry name" value="PilM_2"/>
    <property type="match status" value="1"/>
</dbReference>
<gene>
    <name evidence="1" type="ORF">SG0102_16600</name>
</gene>
<accession>A0A3G9J7V6</accession>
<name>A0A3G9J7V6_9FIRM</name>
<dbReference type="InterPro" id="IPR005883">
    <property type="entry name" value="PilM"/>
</dbReference>
<dbReference type="Proteomes" id="UP000268059">
    <property type="component" value="Chromosome"/>
</dbReference>